<keyword evidence="4 13" id="KW-0158">Chromosome</keyword>
<evidence type="ECO:0000256" key="10">
    <source>
        <dbReference type="ARBA" id="ARBA00022918"/>
    </source>
</evidence>
<dbReference type="STRING" id="52247.A0A4V4NG89"/>
<keyword evidence="6 13" id="KW-0548">Nucleotidyltransferase</keyword>
<evidence type="ECO:0000256" key="13">
    <source>
        <dbReference type="RuleBase" id="RU365061"/>
    </source>
</evidence>
<dbReference type="GO" id="GO:0070034">
    <property type="term" value="F:telomerase RNA binding"/>
    <property type="evidence" value="ECO:0007669"/>
    <property type="project" value="TreeGrafter"/>
</dbReference>
<keyword evidence="5 13" id="KW-0808">Transferase</keyword>
<comment type="catalytic activity">
    <reaction evidence="12 13">
        <text>DNA(n) + a 2'-deoxyribonucleoside 5'-triphosphate = DNA(n+1) + diphosphate</text>
        <dbReference type="Rhea" id="RHEA:22508"/>
        <dbReference type="Rhea" id="RHEA-COMP:17339"/>
        <dbReference type="Rhea" id="RHEA-COMP:17340"/>
        <dbReference type="ChEBI" id="CHEBI:33019"/>
        <dbReference type="ChEBI" id="CHEBI:61560"/>
        <dbReference type="ChEBI" id="CHEBI:173112"/>
        <dbReference type="EC" id="2.7.7.49"/>
    </reaction>
</comment>
<keyword evidence="16" id="KW-1185">Reference proteome</keyword>
<comment type="subcellular location">
    <subcellularLocation>
        <location evidence="13">Nucleus</location>
    </subcellularLocation>
    <subcellularLocation>
        <location evidence="13">Chromosome</location>
        <location evidence="13">Telomere</location>
    </subcellularLocation>
</comment>
<proteinExistence type="inferred from homology"/>
<evidence type="ECO:0000256" key="9">
    <source>
        <dbReference type="ARBA" id="ARBA00022895"/>
    </source>
</evidence>
<keyword evidence="7 13" id="KW-0479">Metal-binding</keyword>
<evidence type="ECO:0000256" key="12">
    <source>
        <dbReference type="ARBA" id="ARBA00048173"/>
    </source>
</evidence>
<evidence type="ECO:0000313" key="15">
    <source>
        <dbReference type="EMBL" id="TID31050.1"/>
    </source>
</evidence>
<evidence type="ECO:0000256" key="4">
    <source>
        <dbReference type="ARBA" id="ARBA00022454"/>
    </source>
</evidence>
<dbReference type="GO" id="GO:0046872">
    <property type="term" value="F:metal ion binding"/>
    <property type="evidence" value="ECO:0007669"/>
    <property type="project" value="UniProtKB-KW"/>
</dbReference>
<dbReference type="InterPro" id="IPR000477">
    <property type="entry name" value="RT_dom"/>
</dbReference>
<protein>
    <recommendedName>
        <fullName evidence="3 13">Telomerase reverse transcriptase</fullName>
        <ecNumber evidence="2 13">2.7.7.49</ecNumber>
    </recommendedName>
    <alternativeName>
        <fullName evidence="13">Telomerase catalytic subunit</fullName>
    </alternativeName>
</protein>
<comment type="function">
    <text evidence="13">Telomerase is a ribonucleoprotein enzyme essential for the replication of chromosome termini in most eukaryotes. It elongates telomeres. It is a reverse transcriptase that adds simple sequence repeats to chromosome ends by copying a template sequence within the RNA component of the enzyme.</text>
</comment>
<keyword evidence="11 13" id="KW-0539">Nucleus</keyword>
<accession>A0A4V4NG89</accession>
<dbReference type="Pfam" id="PF00078">
    <property type="entry name" value="RVT_1"/>
    <property type="match status" value="1"/>
</dbReference>
<comment type="caution">
    <text evidence="15">The sequence shown here is derived from an EMBL/GenBank/DDBJ whole genome shotgun (WGS) entry which is preliminary data.</text>
</comment>
<dbReference type="PRINTS" id="PR01365">
    <property type="entry name" value="TELOMERASERT"/>
</dbReference>
<dbReference type="CDD" id="cd01648">
    <property type="entry name" value="TERT"/>
    <property type="match status" value="1"/>
</dbReference>
<dbReference type="GO" id="GO:0007004">
    <property type="term" value="P:telomere maintenance via telomerase"/>
    <property type="evidence" value="ECO:0007669"/>
    <property type="project" value="TreeGrafter"/>
</dbReference>
<organism evidence="15 16">
    <name type="scientific">Pichia inconspicua</name>
    <dbReference type="NCBI Taxonomy" id="52247"/>
    <lineage>
        <taxon>Eukaryota</taxon>
        <taxon>Fungi</taxon>
        <taxon>Dikarya</taxon>
        <taxon>Ascomycota</taxon>
        <taxon>Saccharomycotina</taxon>
        <taxon>Pichiomycetes</taxon>
        <taxon>Pichiales</taxon>
        <taxon>Pichiaceae</taxon>
        <taxon>Pichia</taxon>
    </lineage>
</organism>
<dbReference type="InterPro" id="IPR003545">
    <property type="entry name" value="Telomerase_RT"/>
</dbReference>
<keyword evidence="9 13" id="KW-0779">Telomere</keyword>
<dbReference type="Proteomes" id="UP000307173">
    <property type="component" value="Unassembled WGS sequence"/>
</dbReference>
<keyword evidence="10 13" id="KW-0695">RNA-directed DNA polymerase</keyword>
<evidence type="ECO:0000256" key="11">
    <source>
        <dbReference type="ARBA" id="ARBA00023242"/>
    </source>
</evidence>
<dbReference type="Gene3D" id="1.10.132.70">
    <property type="match status" value="1"/>
</dbReference>
<evidence type="ECO:0000256" key="1">
    <source>
        <dbReference type="ARBA" id="ARBA00008001"/>
    </source>
</evidence>
<dbReference type="InterPro" id="IPR021891">
    <property type="entry name" value="Telomerase_RBD"/>
</dbReference>
<evidence type="ECO:0000256" key="3">
    <source>
        <dbReference type="ARBA" id="ARBA00016182"/>
    </source>
</evidence>
<dbReference type="InterPro" id="IPR043502">
    <property type="entry name" value="DNA/RNA_pol_sf"/>
</dbReference>
<evidence type="ECO:0000256" key="7">
    <source>
        <dbReference type="ARBA" id="ARBA00022723"/>
    </source>
</evidence>
<dbReference type="SMART" id="SM00975">
    <property type="entry name" value="Telomerase_RBD"/>
    <property type="match status" value="1"/>
</dbReference>
<evidence type="ECO:0000256" key="6">
    <source>
        <dbReference type="ARBA" id="ARBA00022695"/>
    </source>
</evidence>
<reference evidence="15 16" key="1">
    <citation type="journal article" date="2019" name="Front. Genet.">
        <title>Whole-Genome Sequencing of the Opportunistic Yeast Pathogen Candida inconspicua Uncovers Its Hybrid Origin.</title>
        <authorList>
            <person name="Mixao V."/>
            <person name="Hansen A.P."/>
            <person name="Saus E."/>
            <person name="Boekhout T."/>
            <person name="Lass-Florl C."/>
            <person name="Gabaldon T."/>
        </authorList>
    </citation>
    <scope>NUCLEOTIDE SEQUENCE [LARGE SCALE GENOMIC DNA]</scope>
    <source>
        <strain evidence="15 16">CBS 180</strain>
    </source>
</reference>
<dbReference type="PANTHER" id="PTHR12066">
    <property type="entry name" value="TELOMERASE REVERSE TRANSCRIPTASE"/>
    <property type="match status" value="1"/>
</dbReference>
<dbReference type="GO" id="GO:0042162">
    <property type="term" value="F:telomeric DNA binding"/>
    <property type="evidence" value="ECO:0007669"/>
    <property type="project" value="TreeGrafter"/>
</dbReference>
<dbReference type="OrthoDB" id="289721at2759"/>
<dbReference type="GO" id="GO:0003720">
    <property type="term" value="F:telomerase activity"/>
    <property type="evidence" value="ECO:0007669"/>
    <property type="project" value="InterPro"/>
</dbReference>
<evidence type="ECO:0000259" key="14">
    <source>
        <dbReference type="PROSITE" id="PS50878"/>
    </source>
</evidence>
<dbReference type="GO" id="GO:0000781">
    <property type="term" value="C:chromosome, telomeric region"/>
    <property type="evidence" value="ECO:0007669"/>
    <property type="project" value="UniProtKB-SubCell"/>
</dbReference>
<keyword evidence="8 13" id="KW-0460">Magnesium</keyword>
<evidence type="ECO:0000256" key="2">
    <source>
        <dbReference type="ARBA" id="ARBA00012493"/>
    </source>
</evidence>
<dbReference type="Pfam" id="PF12009">
    <property type="entry name" value="Telomerase_RBD"/>
    <property type="match status" value="1"/>
</dbReference>
<evidence type="ECO:0000313" key="16">
    <source>
        <dbReference type="Proteomes" id="UP000307173"/>
    </source>
</evidence>
<evidence type="ECO:0000256" key="8">
    <source>
        <dbReference type="ARBA" id="ARBA00022842"/>
    </source>
</evidence>
<dbReference type="GO" id="GO:0000333">
    <property type="term" value="C:telomerase catalytic core complex"/>
    <property type="evidence" value="ECO:0007669"/>
    <property type="project" value="TreeGrafter"/>
</dbReference>
<dbReference type="PROSITE" id="PS50878">
    <property type="entry name" value="RT_POL"/>
    <property type="match status" value="1"/>
</dbReference>
<comment type="similarity">
    <text evidence="1 13">Belongs to the reverse transcriptase family. Telomerase subfamily.</text>
</comment>
<dbReference type="SUPFAM" id="SSF56672">
    <property type="entry name" value="DNA/RNA polymerases"/>
    <property type="match status" value="1"/>
</dbReference>
<dbReference type="PANTHER" id="PTHR12066:SF0">
    <property type="entry name" value="TELOMERASE REVERSE TRANSCRIPTASE"/>
    <property type="match status" value="1"/>
</dbReference>
<name>A0A4V4NG89_9ASCO</name>
<sequence>MPTLGSYLKSKYISEQSEDSLLNYASGIYFNDLLNILHNVYITPNKSTRLVPKVLATQLQECYHHEGIRLIVQYLMEKNIENIVSIGCLNSPLNGIQFKGINSSLMFLESKSMELIREAIGVHNFLDLLLNTSALWKPSNVLIWGGYKTLPFNETKQKQRTVSVRNMLYKSIANGKHKPPVPETPKLLLGLIFDDISTTQCMKKPAKRYRKVYHHLKALHINYENQKHRFAYMVENICTTSNLSPSVSRDRIIKLIHVVTYKIIPLELFGTELNRTKIMRYVPKIINGTIHSRTEIHSIIHGIKLTEIDWVKPVSNLKLTKQEFSRARMMLSCFILWLFNHFICNFISCYFHVTNNSQDERLCFYRHHMWLKLTKKYMSKYFSEHLINQPDKINTFLSFSNNKDFIGRLSLHPKRETFRLIVKPFKGKFNDRVSFMTYRKRIVRPMNSILNKIRNNNSCSSVIDIVESIYKFKAQLLNSHDELPSIHALKFDAKNAYDSLPHDLIDEIVKERLNSFTEKDVIHVQLLQHMEPTGILRGQKLIVTDGTNSSTLFTNNAKRMPKLSADSHETFCFTKDQILSYVRSQYRQTCIHTKSRSYFRKVGVFQGFPLSGTLFNIVYDYLVSELYELVGYDPETIIIRLVDDFLVLSTHENLIKKIRRLISRKLGKYNLSANRQKTVMSSEFISFTGVSVDVKTLVCYKHLKDYNNSPLHASSFSTLYKQLTSYGRMWIRHTCLFDVDYTKSGVDGALSNFVALLKSLVYN</sequence>
<dbReference type="EMBL" id="SELW01000049">
    <property type="protein sequence ID" value="TID31050.1"/>
    <property type="molecule type" value="Genomic_DNA"/>
</dbReference>
<dbReference type="AlphaFoldDB" id="A0A4V4NG89"/>
<dbReference type="EC" id="2.7.7.49" evidence="2 13"/>
<gene>
    <name evidence="15" type="ORF">CANINC_000294</name>
</gene>
<evidence type="ECO:0000256" key="5">
    <source>
        <dbReference type="ARBA" id="ARBA00022679"/>
    </source>
</evidence>
<feature type="domain" description="Reverse transcriptase" evidence="14">
    <location>
        <begin position="402"/>
        <end position="692"/>
    </location>
</feature>